<proteinExistence type="predicted"/>
<gene>
    <name evidence="3" type="ORF">QQS21_001611</name>
</gene>
<dbReference type="PANTHER" id="PTHR22642:SF2">
    <property type="entry name" value="PROTEIN LONG AFTER FAR-RED 3"/>
    <property type="match status" value="1"/>
</dbReference>
<dbReference type="Proteomes" id="UP001251528">
    <property type="component" value="Unassembled WGS sequence"/>
</dbReference>
<dbReference type="Gene3D" id="3.10.310.70">
    <property type="match status" value="1"/>
</dbReference>
<evidence type="ECO:0000259" key="2">
    <source>
        <dbReference type="Pfam" id="PF07969"/>
    </source>
</evidence>
<dbReference type="InterPro" id="IPR013108">
    <property type="entry name" value="Amidohydro_3"/>
</dbReference>
<dbReference type="AlphaFoldDB" id="A0AAJ0CWM3"/>
<organism evidence="3 4">
    <name type="scientific">Conoideocrella luteorostrata</name>
    <dbReference type="NCBI Taxonomy" id="1105319"/>
    <lineage>
        <taxon>Eukaryota</taxon>
        <taxon>Fungi</taxon>
        <taxon>Dikarya</taxon>
        <taxon>Ascomycota</taxon>
        <taxon>Pezizomycotina</taxon>
        <taxon>Sordariomycetes</taxon>
        <taxon>Hypocreomycetidae</taxon>
        <taxon>Hypocreales</taxon>
        <taxon>Clavicipitaceae</taxon>
        <taxon>Conoideocrella</taxon>
    </lineage>
</organism>
<dbReference type="CDD" id="cd01300">
    <property type="entry name" value="YtcJ_like"/>
    <property type="match status" value="1"/>
</dbReference>
<feature type="chain" id="PRO_5042543347" description="Amidohydrolase 3 domain-containing protein" evidence="1">
    <location>
        <begin position="19"/>
        <end position="593"/>
    </location>
</feature>
<feature type="domain" description="Amidohydrolase 3" evidence="2">
    <location>
        <begin position="99"/>
        <end position="589"/>
    </location>
</feature>
<dbReference type="InterPro" id="IPR032466">
    <property type="entry name" value="Metal_Hydrolase"/>
</dbReference>
<keyword evidence="1" id="KW-0732">Signal</keyword>
<name>A0AAJ0CWM3_9HYPO</name>
<dbReference type="EMBL" id="JASWJB010000017">
    <property type="protein sequence ID" value="KAK2612347.1"/>
    <property type="molecule type" value="Genomic_DNA"/>
</dbReference>
<reference evidence="3" key="1">
    <citation type="submission" date="2023-06" db="EMBL/GenBank/DDBJ databases">
        <title>Conoideocrella luteorostrata (Hypocreales: Clavicipitaceae), a potential biocontrol fungus for elongate hemlock scale in United States Christmas tree production areas.</title>
        <authorList>
            <person name="Barrett H."/>
            <person name="Lovett B."/>
            <person name="Macias A.M."/>
            <person name="Stajich J.E."/>
            <person name="Kasson M.T."/>
        </authorList>
    </citation>
    <scope>NUCLEOTIDE SEQUENCE</scope>
    <source>
        <strain evidence="3">ARSEF 14590</strain>
    </source>
</reference>
<dbReference type="InterPro" id="IPR011059">
    <property type="entry name" value="Metal-dep_hydrolase_composite"/>
</dbReference>
<keyword evidence="4" id="KW-1185">Reference proteome</keyword>
<dbReference type="GO" id="GO:0016810">
    <property type="term" value="F:hydrolase activity, acting on carbon-nitrogen (but not peptide) bonds"/>
    <property type="evidence" value="ECO:0007669"/>
    <property type="project" value="InterPro"/>
</dbReference>
<dbReference type="Pfam" id="PF07969">
    <property type="entry name" value="Amidohydro_3"/>
    <property type="match status" value="1"/>
</dbReference>
<dbReference type="Gene3D" id="2.30.40.10">
    <property type="entry name" value="Urease, subunit C, domain 1"/>
    <property type="match status" value="1"/>
</dbReference>
<evidence type="ECO:0000313" key="3">
    <source>
        <dbReference type="EMBL" id="KAK2612347.1"/>
    </source>
</evidence>
<dbReference type="Gene3D" id="3.20.20.140">
    <property type="entry name" value="Metal-dependent hydrolases"/>
    <property type="match status" value="1"/>
</dbReference>
<protein>
    <recommendedName>
        <fullName evidence="2">Amidohydrolase 3 domain-containing protein</fullName>
    </recommendedName>
</protein>
<accession>A0AAJ0CWM3</accession>
<evidence type="ECO:0000313" key="4">
    <source>
        <dbReference type="Proteomes" id="UP001251528"/>
    </source>
</evidence>
<dbReference type="PANTHER" id="PTHR22642">
    <property type="entry name" value="IMIDAZOLONEPROPIONASE"/>
    <property type="match status" value="1"/>
</dbReference>
<dbReference type="InterPro" id="IPR033932">
    <property type="entry name" value="YtcJ-like"/>
</dbReference>
<dbReference type="SUPFAM" id="SSF51556">
    <property type="entry name" value="Metallo-dependent hydrolases"/>
    <property type="match status" value="1"/>
</dbReference>
<sequence length="593" mass="66016">MVLAPFLRWGSFLSIVVAVSIAFALSAQQEPLSFFTSNSPNSSKNAATYCYKGVRTHDHDNPSAQCFSVVDGTFSRVWGDAALDHSASPPCDQEKVLDGYVIPGLWDGHAHLMAWGEFLHSVDLFGAENLTEARSRIKSYLTKNPEAGKKDFWLRGTGWDQDKYGRMPTAKDLEEEPALKGLYIMLDRIDGHCIWVSRPVLDLLPKNLTDIPGGEIIRDPGPGVFCDNAMDPVYNFWPGTNEETKTRLVKDAMKDLNKVGLVGVHDAGTPPGLIKLYNKLADNGDDWTVRVYSMIDCDERNTFCKDNATRIARNDSRLWVQSVKLFVDGALGSWGSAMLEPYSDLKNKTGSLIVNSTVMTNLTKSWAEAGFQVNVHAIGDRANRETIDAFVAGLIHVCPEATPDNYEALRICQVKHRFRIEHAQIVHPDDQARMAKIGIIPSVQPTHPTDDMRYALDRLGPERTETEAYRMRSYINIAPLLGSDFPVEPPNPFHGIYAAVTRKNPGTGKGFNGSSEGWHKEEALTFDEAMWGFTGATAYGAFLDGRAGLIKEKAFADWVVLDKPIEHMDIEDLRTLEVKETWVAGKKVYSRDK</sequence>
<evidence type="ECO:0000256" key="1">
    <source>
        <dbReference type="SAM" id="SignalP"/>
    </source>
</evidence>
<comment type="caution">
    <text evidence="3">The sequence shown here is derived from an EMBL/GenBank/DDBJ whole genome shotgun (WGS) entry which is preliminary data.</text>
</comment>
<feature type="signal peptide" evidence="1">
    <location>
        <begin position="1"/>
        <end position="18"/>
    </location>
</feature>